<accession>A0AAV4TGV8</accession>
<comment type="caution">
    <text evidence="1">The sequence shown here is derived from an EMBL/GenBank/DDBJ whole genome shotgun (WGS) entry which is preliminary data.</text>
</comment>
<name>A0AAV4TGV8_CAEEX</name>
<dbReference type="AlphaFoldDB" id="A0AAV4TGV8"/>
<dbReference type="Proteomes" id="UP001054945">
    <property type="component" value="Unassembled WGS sequence"/>
</dbReference>
<evidence type="ECO:0000313" key="2">
    <source>
        <dbReference type="Proteomes" id="UP001054945"/>
    </source>
</evidence>
<gene>
    <name evidence="1" type="ORF">CEXT_207831</name>
</gene>
<proteinExistence type="predicted"/>
<protein>
    <submittedName>
        <fullName evidence="1">Uncharacterized protein</fullName>
    </submittedName>
</protein>
<reference evidence="1 2" key="1">
    <citation type="submission" date="2021-06" db="EMBL/GenBank/DDBJ databases">
        <title>Caerostris extrusa draft genome.</title>
        <authorList>
            <person name="Kono N."/>
            <person name="Arakawa K."/>
        </authorList>
    </citation>
    <scope>NUCLEOTIDE SEQUENCE [LARGE SCALE GENOMIC DNA]</scope>
</reference>
<evidence type="ECO:0000313" key="1">
    <source>
        <dbReference type="EMBL" id="GIY45540.1"/>
    </source>
</evidence>
<keyword evidence="2" id="KW-1185">Reference proteome</keyword>
<dbReference type="EMBL" id="BPLR01011283">
    <property type="protein sequence ID" value="GIY45540.1"/>
    <property type="molecule type" value="Genomic_DNA"/>
</dbReference>
<organism evidence="1 2">
    <name type="scientific">Caerostris extrusa</name>
    <name type="common">Bark spider</name>
    <name type="synonym">Caerostris bankana</name>
    <dbReference type="NCBI Taxonomy" id="172846"/>
    <lineage>
        <taxon>Eukaryota</taxon>
        <taxon>Metazoa</taxon>
        <taxon>Ecdysozoa</taxon>
        <taxon>Arthropoda</taxon>
        <taxon>Chelicerata</taxon>
        <taxon>Arachnida</taxon>
        <taxon>Araneae</taxon>
        <taxon>Araneomorphae</taxon>
        <taxon>Entelegynae</taxon>
        <taxon>Araneoidea</taxon>
        <taxon>Araneidae</taxon>
        <taxon>Caerostris</taxon>
    </lineage>
</organism>
<sequence length="73" mass="8251">MGGLTGERLGTFPQHCPQLEVSLKMVRPTIHVAKGASTYLEDPFLGFECMELLNETFDKCMSALRKIDVWQPH</sequence>